<proteinExistence type="predicted"/>
<organism evidence="1 2">
    <name type="scientific">Coprinellus micaceus</name>
    <name type="common">Glistening ink-cap mushroom</name>
    <name type="synonym">Coprinus micaceus</name>
    <dbReference type="NCBI Taxonomy" id="71717"/>
    <lineage>
        <taxon>Eukaryota</taxon>
        <taxon>Fungi</taxon>
        <taxon>Dikarya</taxon>
        <taxon>Basidiomycota</taxon>
        <taxon>Agaricomycotina</taxon>
        <taxon>Agaricomycetes</taxon>
        <taxon>Agaricomycetidae</taxon>
        <taxon>Agaricales</taxon>
        <taxon>Agaricineae</taxon>
        <taxon>Psathyrellaceae</taxon>
        <taxon>Coprinellus</taxon>
    </lineage>
</organism>
<evidence type="ECO:0000313" key="1">
    <source>
        <dbReference type="EMBL" id="TEB24472.1"/>
    </source>
</evidence>
<protein>
    <submittedName>
        <fullName evidence="1">Uncharacterized protein</fullName>
    </submittedName>
</protein>
<dbReference type="EMBL" id="QPFP01000066">
    <property type="protein sequence ID" value="TEB24472.1"/>
    <property type="molecule type" value="Genomic_DNA"/>
</dbReference>
<dbReference type="SUPFAM" id="SSF144232">
    <property type="entry name" value="HIT/MYND zinc finger-like"/>
    <property type="match status" value="1"/>
</dbReference>
<name>A0A4Y7SRQ6_COPMI</name>
<gene>
    <name evidence="1" type="ORF">FA13DRAFT_1797199</name>
</gene>
<keyword evidence="2" id="KW-1185">Reference proteome</keyword>
<dbReference type="Proteomes" id="UP000298030">
    <property type="component" value="Unassembled WGS sequence"/>
</dbReference>
<reference evidence="1 2" key="1">
    <citation type="journal article" date="2019" name="Nat. Ecol. Evol.">
        <title>Megaphylogeny resolves global patterns of mushroom evolution.</title>
        <authorList>
            <person name="Varga T."/>
            <person name="Krizsan K."/>
            <person name="Foldi C."/>
            <person name="Dima B."/>
            <person name="Sanchez-Garcia M."/>
            <person name="Sanchez-Ramirez S."/>
            <person name="Szollosi G.J."/>
            <person name="Szarkandi J.G."/>
            <person name="Papp V."/>
            <person name="Albert L."/>
            <person name="Andreopoulos W."/>
            <person name="Angelini C."/>
            <person name="Antonin V."/>
            <person name="Barry K.W."/>
            <person name="Bougher N.L."/>
            <person name="Buchanan P."/>
            <person name="Buyck B."/>
            <person name="Bense V."/>
            <person name="Catcheside P."/>
            <person name="Chovatia M."/>
            <person name="Cooper J."/>
            <person name="Damon W."/>
            <person name="Desjardin D."/>
            <person name="Finy P."/>
            <person name="Geml J."/>
            <person name="Haridas S."/>
            <person name="Hughes K."/>
            <person name="Justo A."/>
            <person name="Karasinski D."/>
            <person name="Kautmanova I."/>
            <person name="Kiss B."/>
            <person name="Kocsube S."/>
            <person name="Kotiranta H."/>
            <person name="LaButti K.M."/>
            <person name="Lechner B.E."/>
            <person name="Liimatainen K."/>
            <person name="Lipzen A."/>
            <person name="Lukacs Z."/>
            <person name="Mihaltcheva S."/>
            <person name="Morgado L.N."/>
            <person name="Niskanen T."/>
            <person name="Noordeloos M.E."/>
            <person name="Ohm R.A."/>
            <person name="Ortiz-Santana B."/>
            <person name="Ovrebo C."/>
            <person name="Racz N."/>
            <person name="Riley R."/>
            <person name="Savchenko A."/>
            <person name="Shiryaev A."/>
            <person name="Soop K."/>
            <person name="Spirin V."/>
            <person name="Szebenyi C."/>
            <person name="Tomsovsky M."/>
            <person name="Tulloss R.E."/>
            <person name="Uehling J."/>
            <person name="Grigoriev I.V."/>
            <person name="Vagvolgyi C."/>
            <person name="Papp T."/>
            <person name="Martin F.M."/>
            <person name="Miettinen O."/>
            <person name="Hibbett D.S."/>
            <person name="Nagy L.G."/>
        </authorList>
    </citation>
    <scope>NUCLEOTIDE SEQUENCE [LARGE SCALE GENOMIC DNA]</scope>
    <source>
        <strain evidence="1 2">FP101781</strain>
    </source>
</reference>
<sequence length="227" mass="25784">MANLEDLLFWLEIFARNTHALPDHHPDTLRNKATSITHLMDRGGGVSAGATSPEAFMESYLQRFSVSSSCTHHRSTRPATTLLSANQDLKGKVHSFVEGVYEYQEVVSVCCAESSAPTSVCDCLEHDLRGSVQAPGRVQECSWCLSVTYYSLEYQRWDWEVLHNRECETDRIRRIDLCLNGIRDFHRVKAFEFQILESLLQDAYMSYHTWMIASVATASKDARTSPI</sequence>
<comment type="caution">
    <text evidence="1">The sequence shown here is derived from an EMBL/GenBank/DDBJ whole genome shotgun (WGS) entry which is preliminary data.</text>
</comment>
<evidence type="ECO:0000313" key="2">
    <source>
        <dbReference type="Proteomes" id="UP000298030"/>
    </source>
</evidence>
<dbReference type="AlphaFoldDB" id="A0A4Y7SRQ6"/>
<accession>A0A4Y7SRQ6</accession>